<organism evidence="1 2">
    <name type="scientific">Shewanella ulleungensis</name>
    <dbReference type="NCBI Taxonomy" id="2282699"/>
    <lineage>
        <taxon>Bacteria</taxon>
        <taxon>Pseudomonadati</taxon>
        <taxon>Pseudomonadota</taxon>
        <taxon>Gammaproteobacteria</taxon>
        <taxon>Alteromonadales</taxon>
        <taxon>Shewanellaceae</taxon>
        <taxon>Shewanella</taxon>
    </lineage>
</organism>
<evidence type="ECO:0000313" key="1">
    <source>
        <dbReference type="EMBL" id="GGP80001.1"/>
    </source>
</evidence>
<proteinExistence type="predicted"/>
<name>A0ABQ2QI41_9GAMM</name>
<reference evidence="2" key="1">
    <citation type="journal article" date="2019" name="Int. J. Syst. Evol. Microbiol.">
        <title>The Global Catalogue of Microorganisms (GCM) 10K type strain sequencing project: providing services to taxonomists for standard genome sequencing and annotation.</title>
        <authorList>
            <consortium name="The Broad Institute Genomics Platform"/>
            <consortium name="The Broad Institute Genome Sequencing Center for Infectious Disease"/>
            <person name="Wu L."/>
            <person name="Ma J."/>
        </authorList>
    </citation>
    <scope>NUCLEOTIDE SEQUENCE [LARGE SCALE GENOMIC DNA]</scope>
    <source>
        <strain evidence="2">JCM 32305</strain>
    </source>
</reference>
<dbReference type="EMBL" id="BMQW01000002">
    <property type="protein sequence ID" value="GGP80001.1"/>
    <property type="molecule type" value="Genomic_DNA"/>
</dbReference>
<dbReference type="Proteomes" id="UP000654004">
    <property type="component" value="Unassembled WGS sequence"/>
</dbReference>
<protein>
    <submittedName>
        <fullName evidence="1">Uncharacterized protein</fullName>
    </submittedName>
</protein>
<sequence>MRFERQQHKTHIIDDQKIDVRYDRFTTRFSLSINEQRVYTQLLIPIRIRMCSFSESYQ</sequence>
<evidence type="ECO:0000313" key="2">
    <source>
        <dbReference type="Proteomes" id="UP000654004"/>
    </source>
</evidence>
<gene>
    <name evidence="1" type="ORF">GCM10009410_10800</name>
</gene>
<keyword evidence="2" id="KW-1185">Reference proteome</keyword>
<comment type="caution">
    <text evidence="1">The sequence shown here is derived from an EMBL/GenBank/DDBJ whole genome shotgun (WGS) entry which is preliminary data.</text>
</comment>
<accession>A0ABQ2QI41</accession>